<protein>
    <recommendedName>
        <fullName evidence="2">Effector-associated domain-containing protein</fullName>
    </recommendedName>
</protein>
<evidence type="ECO:0000259" key="2">
    <source>
        <dbReference type="Pfam" id="PF19956"/>
    </source>
</evidence>
<accession>A0A9X2VFM4</accession>
<dbReference type="AlphaFoldDB" id="A0A9X2VFM4"/>
<feature type="domain" description="Effector-associated" evidence="2">
    <location>
        <begin position="77"/>
        <end position="152"/>
    </location>
</feature>
<name>A0A9X2VFM4_9PSEU</name>
<dbReference type="Pfam" id="PF19956">
    <property type="entry name" value="EAD2"/>
    <property type="match status" value="1"/>
</dbReference>
<evidence type="ECO:0000313" key="4">
    <source>
        <dbReference type="Proteomes" id="UP001141259"/>
    </source>
</evidence>
<dbReference type="Proteomes" id="UP001141259">
    <property type="component" value="Unassembled WGS sequence"/>
</dbReference>
<evidence type="ECO:0000313" key="3">
    <source>
        <dbReference type="EMBL" id="MCS7475780.1"/>
    </source>
</evidence>
<dbReference type="RefSeq" id="WP_259621284.1">
    <property type="nucleotide sequence ID" value="NZ_JANYMP010000001.1"/>
</dbReference>
<sequence length="161" mass="16974">MRSAEPPDRPDGAGDAVPPPAVDQRAKPSGGSTAVQAGRDVTFIAEQHVHQSSSTGAPAGRPGGRAAGGRDAFGELVDALMEVDSIREDSARSVVLSLLPVRIAGAVPHHPRARLHVIGLLRTCLDHEDGLLELVAVLRELEGDSLAMRRLTARTSEWTGR</sequence>
<organism evidence="3 4">
    <name type="scientific">Umezawaea endophytica</name>
    <dbReference type="NCBI Taxonomy" id="1654476"/>
    <lineage>
        <taxon>Bacteria</taxon>
        <taxon>Bacillati</taxon>
        <taxon>Actinomycetota</taxon>
        <taxon>Actinomycetes</taxon>
        <taxon>Pseudonocardiales</taxon>
        <taxon>Pseudonocardiaceae</taxon>
        <taxon>Umezawaea</taxon>
    </lineage>
</organism>
<evidence type="ECO:0000256" key="1">
    <source>
        <dbReference type="SAM" id="MobiDB-lite"/>
    </source>
</evidence>
<feature type="compositionally biased region" description="Basic and acidic residues" evidence="1">
    <location>
        <begin position="1"/>
        <end position="12"/>
    </location>
</feature>
<keyword evidence="4" id="KW-1185">Reference proteome</keyword>
<gene>
    <name evidence="3" type="ORF">NZH93_02865</name>
</gene>
<comment type="caution">
    <text evidence="3">The sequence shown here is derived from an EMBL/GenBank/DDBJ whole genome shotgun (WGS) entry which is preliminary data.</text>
</comment>
<dbReference type="EMBL" id="JANYMP010000001">
    <property type="protein sequence ID" value="MCS7475780.1"/>
    <property type="molecule type" value="Genomic_DNA"/>
</dbReference>
<feature type="region of interest" description="Disordered" evidence="1">
    <location>
        <begin position="1"/>
        <end position="70"/>
    </location>
</feature>
<reference evidence="3" key="1">
    <citation type="submission" date="2022-08" db="EMBL/GenBank/DDBJ databases">
        <authorList>
            <person name="Tistechok S."/>
            <person name="Samborskyy M."/>
            <person name="Roman I."/>
        </authorList>
    </citation>
    <scope>NUCLEOTIDE SEQUENCE</scope>
    <source>
        <strain evidence="3">DSM 103496</strain>
    </source>
</reference>
<dbReference type="InterPro" id="IPR045431">
    <property type="entry name" value="EAD2"/>
</dbReference>
<proteinExistence type="predicted"/>